<sequence length="595" mass="66065">MKRKTILTIVIICFLSFFSTVFAEGLITLSIKEGDIRDVLKMMGEQSGINIVPDSSVRGQVTLTLTDVTVEDALETLLKVYHYYYEKVNSNTYIISQEPLKEPYLIEVEDGKLTLVAQNIDIKRIINDIARKGQLNIIYDQSINGQVNANLILVDIYEGLKSLCSANNLLLMEREGIYTITTGMVGQKGRQMVVNYSKGLLSIDVKSGDLTDLLRAIAEQSGIDIVLFGGNHQLVDLKLKNIPVDDAIEMILSGTRYTYKKVGNVYLIGDKSINSPSSSLLIRNEVIHLRYLQAEKVPAMLPNIFPATNIKVIKELNALAVIGTQDDINELKAYLEKIDKKIPQIVIEAIIIEVSRNENNGPLYKLGIKSDAQEGSTVLLDTVLGKLTYNSVIKLTPEFYIHLENLIDQGVVTVKARPKITTLNGCQAKINVGTVQYYKTTTPAGDNNQQPQTQYQSINAGITLDVIPWVSSTDEITLELHPNVSNLGGATSDGPPQVSQRQIDTTVRVKSGETIIIGGLIQDVKTDTVSKVPILGDLPWIGKLFQRKTTNQNQNELIIYITPHILDEENETITPEEMQQTIEDMETRYNSVVGE</sequence>
<dbReference type="Proteomes" id="UP000267250">
    <property type="component" value="Chromosome"/>
</dbReference>
<evidence type="ECO:0000256" key="1">
    <source>
        <dbReference type="ARBA" id="ARBA00004370"/>
    </source>
</evidence>
<dbReference type="RefSeq" id="WP_127015902.1">
    <property type="nucleotide sequence ID" value="NZ_CP016379.1"/>
</dbReference>
<dbReference type="GO" id="GO:0009279">
    <property type="term" value="C:cell outer membrane"/>
    <property type="evidence" value="ECO:0007669"/>
    <property type="project" value="UniProtKB-SubCell"/>
</dbReference>
<dbReference type="PANTHER" id="PTHR30332">
    <property type="entry name" value="PROBABLE GENERAL SECRETION PATHWAY PROTEIN D"/>
    <property type="match status" value="1"/>
</dbReference>
<evidence type="ECO:0000259" key="8">
    <source>
        <dbReference type="SMART" id="SM00965"/>
    </source>
</evidence>
<dbReference type="InterPro" id="IPR004846">
    <property type="entry name" value="T2SS/T3SS_dom"/>
</dbReference>
<dbReference type="EMBL" id="CP016379">
    <property type="protein sequence ID" value="AZR72573.1"/>
    <property type="molecule type" value="Genomic_DNA"/>
</dbReference>
<evidence type="ECO:0000313" key="10">
    <source>
        <dbReference type="Proteomes" id="UP000267250"/>
    </source>
</evidence>
<evidence type="ECO:0000256" key="3">
    <source>
        <dbReference type="ARBA" id="ARBA00022729"/>
    </source>
</evidence>
<dbReference type="Pfam" id="PF03958">
    <property type="entry name" value="Secretin_N"/>
    <property type="match status" value="1"/>
</dbReference>
<evidence type="ECO:0000256" key="2">
    <source>
        <dbReference type="ARBA" id="ARBA00022448"/>
    </source>
</evidence>
<dbReference type="InterPro" id="IPR001775">
    <property type="entry name" value="GspD/PilQ"/>
</dbReference>
<evidence type="ECO:0000256" key="4">
    <source>
        <dbReference type="ARBA" id="ARBA00023136"/>
    </source>
</evidence>
<dbReference type="AlphaFoldDB" id="A0A3S9SW78"/>
<dbReference type="Gene3D" id="3.30.1370.120">
    <property type="match status" value="1"/>
</dbReference>
<proteinExistence type="inferred from homology"/>
<dbReference type="Pfam" id="PF00263">
    <property type="entry name" value="Secretin"/>
    <property type="match status" value="1"/>
</dbReference>
<keyword evidence="10" id="KW-1185">Reference proteome</keyword>
<evidence type="ECO:0000256" key="6">
    <source>
        <dbReference type="RuleBase" id="RU004003"/>
    </source>
</evidence>
<dbReference type="GO" id="GO:0009306">
    <property type="term" value="P:protein secretion"/>
    <property type="evidence" value="ECO:0007669"/>
    <property type="project" value="InterPro"/>
</dbReference>
<keyword evidence="2 7" id="KW-0813">Transport</keyword>
<dbReference type="GO" id="GO:0015627">
    <property type="term" value="C:type II protein secretion system complex"/>
    <property type="evidence" value="ECO:0007669"/>
    <property type="project" value="TreeGrafter"/>
</dbReference>
<keyword evidence="3" id="KW-0732">Signal</keyword>
<comment type="subcellular location">
    <subcellularLocation>
        <location evidence="7">Cell outer membrane</location>
    </subcellularLocation>
    <subcellularLocation>
        <location evidence="1">Membrane</location>
    </subcellularLocation>
</comment>
<dbReference type="InterPro" id="IPR005644">
    <property type="entry name" value="NolW-like"/>
</dbReference>
<dbReference type="SMART" id="SM00965">
    <property type="entry name" value="STN"/>
    <property type="match status" value="3"/>
</dbReference>
<feature type="domain" description="Secretin/TonB short N-terminal" evidence="8">
    <location>
        <begin position="226"/>
        <end position="271"/>
    </location>
</feature>
<comment type="similarity">
    <text evidence="6">Belongs to the bacterial secretin family.</text>
</comment>
<name>A0A3S9SW78_9FIRM</name>
<dbReference type="KEGG" id="aft:BBF96_03735"/>
<dbReference type="InterPro" id="IPR038591">
    <property type="entry name" value="NolW-like_sf"/>
</dbReference>
<accession>A0A3S9SW78</accession>
<organism evidence="9 10">
    <name type="scientific">Anoxybacter fermentans</name>
    <dbReference type="NCBI Taxonomy" id="1323375"/>
    <lineage>
        <taxon>Bacteria</taxon>
        <taxon>Bacillati</taxon>
        <taxon>Bacillota</taxon>
        <taxon>Clostridia</taxon>
        <taxon>Halanaerobiales</taxon>
        <taxon>Anoxybacter</taxon>
    </lineage>
</organism>
<feature type="domain" description="Secretin/TonB short N-terminal" evidence="8">
    <location>
        <begin position="49"/>
        <end position="98"/>
    </location>
</feature>
<dbReference type="InterPro" id="IPR011662">
    <property type="entry name" value="Secretin/TonB_short_N"/>
</dbReference>
<dbReference type="OrthoDB" id="9779724at2"/>
<reference evidence="9 10" key="1">
    <citation type="submission" date="2016-07" db="EMBL/GenBank/DDBJ databases">
        <title>Genome and transcriptome analysis of iron-reducing fermentative bacteria Anoxybacter fermentans.</title>
        <authorList>
            <person name="Zeng X."/>
            <person name="Shao Z."/>
        </authorList>
    </citation>
    <scope>NUCLEOTIDE SEQUENCE [LARGE SCALE GENOMIC DNA]</scope>
    <source>
        <strain evidence="9 10">DY22613</strain>
    </source>
</reference>
<feature type="domain" description="Secretin/TonB short N-terminal" evidence="8">
    <location>
        <begin position="135"/>
        <end position="183"/>
    </location>
</feature>
<dbReference type="PRINTS" id="PR00811">
    <property type="entry name" value="BCTERIALGSPD"/>
</dbReference>
<protein>
    <recommendedName>
        <fullName evidence="8">Secretin/TonB short N-terminal domain-containing protein</fullName>
    </recommendedName>
</protein>
<dbReference type="Gene3D" id="3.30.1370.130">
    <property type="match status" value="3"/>
</dbReference>
<dbReference type="PROSITE" id="PS00875">
    <property type="entry name" value="T2SP_D"/>
    <property type="match status" value="1"/>
</dbReference>
<dbReference type="InterPro" id="IPR050810">
    <property type="entry name" value="Bact_Secretion_Sys_Channel"/>
</dbReference>
<dbReference type="InterPro" id="IPR004845">
    <property type="entry name" value="T2SS_GspD_CS"/>
</dbReference>
<evidence type="ECO:0000313" key="9">
    <source>
        <dbReference type="EMBL" id="AZR72573.1"/>
    </source>
</evidence>
<keyword evidence="5" id="KW-0998">Cell outer membrane</keyword>
<evidence type="ECO:0000256" key="5">
    <source>
        <dbReference type="ARBA" id="ARBA00023237"/>
    </source>
</evidence>
<gene>
    <name evidence="9" type="ORF">BBF96_03735</name>
</gene>
<dbReference type="Pfam" id="PF07660">
    <property type="entry name" value="STN"/>
    <property type="match status" value="2"/>
</dbReference>
<evidence type="ECO:0000256" key="7">
    <source>
        <dbReference type="RuleBase" id="RU004004"/>
    </source>
</evidence>
<dbReference type="PANTHER" id="PTHR30332:SF24">
    <property type="entry name" value="SECRETIN GSPD-RELATED"/>
    <property type="match status" value="1"/>
</dbReference>
<keyword evidence="4" id="KW-0472">Membrane</keyword>